<sequence length="259" mass="28998">MNQLTENRLNNIFKNRKKKISIYLTAGYPNLADTIDLIAILEKAGVDFIEIGIPFSDSVMDGPVILNSHKIALENGMTPEILFDQLAIIRERITIPLILMGSMNPVYQFGFERFCQRCSRAGVDGLLLPDLPLSDFKLHYQNYYRLNNLAPIFMVTPQTSRERLTAIDAAGEGFLYAVSSSSTTGSSNKMADSSDYFEKLKSLNLKNPVAVGFNINTKNDVEFVHGYTDAAIIGSAFIREIEKGIDEKRIREFIDGLIN</sequence>
<feature type="active site" description="Proton acceptor" evidence="8">
    <location>
        <position position="61"/>
    </location>
</feature>
<dbReference type="InterPro" id="IPR013785">
    <property type="entry name" value="Aldolase_TIM"/>
</dbReference>
<dbReference type="PANTHER" id="PTHR43406:SF1">
    <property type="entry name" value="TRYPTOPHAN SYNTHASE ALPHA CHAIN, CHLOROPLASTIC"/>
    <property type="match status" value="1"/>
</dbReference>
<evidence type="ECO:0000313" key="10">
    <source>
        <dbReference type="EMBL" id="SEJ28094.1"/>
    </source>
</evidence>
<dbReference type="PANTHER" id="PTHR43406">
    <property type="entry name" value="TRYPTOPHAN SYNTHASE, ALPHA CHAIN"/>
    <property type="match status" value="1"/>
</dbReference>
<evidence type="ECO:0000256" key="8">
    <source>
        <dbReference type="HAMAP-Rule" id="MF_00131"/>
    </source>
</evidence>
<dbReference type="NCBIfam" id="TIGR00262">
    <property type="entry name" value="trpA"/>
    <property type="match status" value="1"/>
</dbReference>
<protein>
    <recommendedName>
        <fullName evidence="8">Tryptophan synthase alpha chain</fullName>
        <ecNumber evidence="8">4.2.1.20</ecNumber>
    </recommendedName>
</protein>
<evidence type="ECO:0000256" key="5">
    <source>
        <dbReference type="ARBA" id="ARBA00023141"/>
    </source>
</evidence>
<dbReference type="InterPro" id="IPR002028">
    <property type="entry name" value="Trp_synthase_suA"/>
</dbReference>
<comment type="function">
    <text evidence="8">The alpha subunit is responsible for the aldol cleavage of indoleglycerol phosphate to indole and glyceraldehyde 3-phosphate.</text>
</comment>
<comment type="catalytic activity">
    <reaction evidence="7 8">
        <text>(1S,2R)-1-C-(indol-3-yl)glycerol 3-phosphate + L-serine = D-glyceraldehyde 3-phosphate + L-tryptophan + H2O</text>
        <dbReference type="Rhea" id="RHEA:10532"/>
        <dbReference type="ChEBI" id="CHEBI:15377"/>
        <dbReference type="ChEBI" id="CHEBI:33384"/>
        <dbReference type="ChEBI" id="CHEBI:57912"/>
        <dbReference type="ChEBI" id="CHEBI:58866"/>
        <dbReference type="ChEBI" id="CHEBI:59776"/>
        <dbReference type="EC" id="4.2.1.20"/>
    </reaction>
</comment>
<keyword evidence="5 8" id="KW-0057">Aromatic amino acid biosynthesis</keyword>
<evidence type="ECO:0000256" key="9">
    <source>
        <dbReference type="RuleBase" id="RU003662"/>
    </source>
</evidence>
<reference evidence="10 11" key="1">
    <citation type="submission" date="2016-10" db="EMBL/GenBank/DDBJ databases">
        <authorList>
            <person name="de Groot N.N."/>
        </authorList>
    </citation>
    <scope>NUCLEOTIDE SEQUENCE [LARGE SCALE GENOMIC DNA]</scope>
    <source>
        <strain evidence="10 11">DSM 19938</strain>
    </source>
</reference>
<evidence type="ECO:0000256" key="4">
    <source>
        <dbReference type="ARBA" id="ARBA00022822"/>
    </source>
</evidence>
<dbReference type="EMBL" id="FNXY01000006">
    <property type="protein sequence ID" value="SEJ28094.1"/>
    <property type="molecule type" value="Genomic_DNA"/>
</dbReference>
<comment type="pathway">
    <text evidence="1 8">Amino-acid biosynthesis; L-tryptophan biosynthesis; L-tryptophan from chorismate: step 5/5.</text>
</comment>
<keyword evidence="11" id="KW-1185">Reference proteome</keyword>
<comment type="subunit">
    <text evidence="2 8">Tetramer of two alpha and two beta chains.</text>
</comment>
<evidence type="ECO:0000256" key="7">
    <source>
        <dbReference type="ARBA" id="ARBA00049047"/>
    </source>
</evidence>
<evidence type="ECO:0000256" key="6">
    <source>
        <dbReference type="ARBA" id="ARBA00023239"/>
    </source>
</evidence>
<gene>
    <name evidence="8" type="primary">trpA</name>
    <name evidence="10" type="ORF">SAMN04487995_3936</name>
</gene>
<dbReference type="InterPro" id="IPR011060">
    <property type="entry name" value="RibuloseP-bd_barrel"/>
</dbReference>
<dbReference type="Proteomes" id="UP000199532">
    <property type="component" value="Unassembled WGS sequence"/>
</dbReference>
<accession>A0A1H6XKL9</accession>
<dbReference type="STRING" id="408657.SAMN04487995_3936"/>
<dbReference type="UniPathway" id="UPA00035">
    <property type="reaction ID" value="UER00044"/>
</dbReference>
<comment type="similarity">
    <text evidence="8 9">Belongs to the TrpA family.</text>
</comment>
<name>A0A1H6XKL9_9BACT</name>
<dbReference type="EC" id="4.2.1.20" evidence="8"/>
<dbReference type="RefSeq" id="WP_090337951.1">
    <property type="nucleotide sequence ID" value="NZ_FNXY01000006.1"/>
</dbReference>
<dbReference type="Gene3D" id="3.20.20.70">
    <property type="entry name" value="Aldolase class I"/>
    <property type="match status" value="1"/>
</dbReference>
<keyword evidence="4 8" id="KW-0822">Tryptophan biosynthesis</keyword>
<dbReference type="GO" id="GO:0005829">
    <property type="term" value="C:cytosol"/>
    <property type="evidence" value="ECO:0007669"/>
    <property type="project" value="TreeGrafter"/>
</dbReference>
<dbReference type="HAMAP" id="MF_00131">
    <property type="entry name" value="Trp_synth_alpha"/>
    <property type="match status" value="1"/>
</dbReference>
<dbReference type="OrthoDB" id="9804578at2"/>
<organism evidence="10 11">
    <name type="scientific">Dyadobacter koreensis</name>
    <dbReference type="NCBI Taxonomy" id="408657"/>
    <lineage>
        <taxon>Bacteria</taxon>
        <taxon>Pseudomonadati</taxon>
        <taxon>Bacteroidota</taxon>
        <taxon>Cytophagia</taxon>
        <taxon>Cytophagales</taxon>
        <taxon>Spirosomataceae</taxon>
        <taxon>Dyadobacter</taxon>
    </lineage>
</organism>
<evidence type="ECO:0000256" key="2">
    <source>
        <dbReference type="ARBA" id="ARBA00011270"/>
    </source>
</evidence>
<dbReference type="Pfam" id="PF00290">
    <property type="entry name" value="Trp_syntA"/>
    <property type="match status" value="1"/>
</dbReference>
<evidence type="ECO:0000313" key="11">
    <source>
        <dbReference type="Proteomes" id="UP000199532"/>
    </source>
</evidence>
<evidence type="ECO:0000256" key="3">
    <source>
        <dbReference type="ARBA" id="ARBA00022605"/>
    </source>
</evidence>
<evidence type="ECO:0000256" key="1">
    <source>
        <dbReference type="ARBA" id="ARBA00004733"/>
    </source>
</evidence>
<proteinExistence type="inferred from homology"/>
<dbReference type="SUPFAM" id="SSF51366">
    <property type="entry name" value="Ribulose-phoshate binding barrel"/>
    <property type="match status" value="1"/>
</dbReference>
<dbReference type="CDD" id="cd04724">
    <property type="entry name" value="Tryptophan_synthase_alpha"/>
    <property type="match status" value="1"/>
</dbReference>
<dbReference type="GO" id="GO:0004834">
    <property type="term" value="F:tryptophan synthase activity"/>
    <property type="evidence" value="ECO:0007669"/>
    <property type="project" value="UniProtKB-UniRule"/>
</dbReference>
<keyword evidence="3 8" id="KW-0028">Amino-acid biosynthesis</keyword>
<dbReference type="AlphaFoldDB" id="A0A1H6XKL9"/>
<keyword evidence="6 8" id="KW-0456">Lyase</keyword>
<feature type="active site" description="Proton acceptor" evidence="8">
    <location>
        <position position="50"/>
    </location>
</feature>